<gene>
    <name evidence="4" type="primary">LOC111599680</name>
</gene>
<dbReference type="GO" id="GO:0008017">
    <property type="term" value="F:microtubule binding"/>
    <property type="evidence" value="ECO:0007669"/>
    <property type="project" value="TreeGrafter"/>
</dbReference>
<keyword evidence="3" id="KW-1185">Reference proteome</keyword>
<dbReference type="GO" id="GO:0007052">
    <property type="term" value="P:mitotic spindle organization"/>
    <property type="evidence" value="ECO:0007669"/>
    <property type="project" value="TreeGrafter"/>
</dbReference>
<evidence type="ECO:0000256" key="2">
    <source>
        <dbReference type="SAM" id="MobiDB-lite"/>
    </source>
</evidence>
<feature type="region of interest" description="Disordered" evidence="2">
    <location>
        <begin position="115"/>
        <end position="182"/>
    </location>
</feature>
<feature type="region of interest" description="Disordered" evidence="2">
    <location>
        <begin position="351"/>
        <end position="381"/>
    </location>
</feature>
<comment type="similarity">
    <text evidence="1">Belongs to the SAPAP family.</text>
</comment>
<feature type="compositionally biased region" description="Polar residues" evidence="2">
    <location>
        <begin position="790"/>
        <end position="809"/>
    </location>
</feature>
<dbReference type="CTD" id="36498"/>
<dbReference type="GO" id="GO:0016301">
    <property type="term" value="F:kinase activity"/>
    <property type="evidence" value="ECO:0007669"/>
    <property type="project" value="UniProtKB-KW"/>
</dbReference>
<protein>
    <submittedName>
        <fullName evidence="4">Guanylate kinase-associated protein mars isoform X1</fullName>
    </submittedName>
</protein>
<organism evidence="3 4">
    <name type="scientific">Drosophila hydei</name>
    <name type="common">Fruit fly</name>
    <dbReference type="NCBI Taxonomy" id="7224"/>
    <lineage>
        <taxon>Eukaryota</taxon>
        <taxon>Metazoa</taxon>
        <taxon>Ecdysozoa</taxon>
        <taxon>Arthropoda</taxon>
        <taxon>Hexapoda</taxon>
        <taxon>Insecta</taxon>
        <taxon>Pterygota</taxon>
        <taxon>Neoptera</taxon>
        <taxon>Endopterygota</taxon>
        <taxon>Diptera</taxon>
        <taxon>Brachycera</taxon>
        <taxon>Muscomorpha</taxon>
        <taxon>Ephydroidea</taxon>
        <taxon>Drosophilidae</taxon>
        <taxon>Drosophila</taxon>
    </lineage>
</organism>
<feature type="region of interest" description="Disordered" evidence="2">
    <location>
        <begin position="789"/>
        <end position="809"/>
    </location>
</feature>
<accession>A0A6J1LXA3</accession>
<dbReference type="KEGG" id="dhe:111599680"/>
<dbReference type="AlphaFoldDB" id="A0A6J1LXA3"/>
<dbReference type="GeneID" id="111599680"/>
<dbReference type="GO" id="GO:0005634">
    <property type="term" value="C:nucleus"/>
    <property type="evidence" value="ECO:0007669"/>
    <property type="project" value="TreeGrafter"/>
</dbReference>
<sequence>MENRKNLFKVSSGVLSSHNHCKINRERQRVVRSKIREELFQKNRIISISPTPQTKLPEKQLKLNYLPPTAANIEQENQLFSQNETSNNNKMSQRQANYLERFLKWKALDKHQASLKKGNGCKGGQAVSQPSASIGSENHHNRRSLYVVDNRPERPTKQSEKPLFLTSTTSNPPKTNTFTNLPTKSSAAVKSSHIVNRIQPFAFGESHKNLKTKPKSVQTNLLTRQQVSRSALTENQTSSECIKEKPPKQINLKQKPPLVKSTVLSVKSSRPPNLITKPFEAAATSGNSRGGRAVQTKTTLAQRKGVKPLLSELSTRMKAKNSHSKQKQIRQIISTKLDQLQEICDLQTPSTPKFKAQATSTQNKSNNSEDNLLEPNVNTSNNPMVDVSSESNGTVAAAKRQLLPPSPKVSKSQNSVDAAEDELTLLATTPPRYEECQSSPFVTASRGKGKMQLEDDNHSSTLQCAAVSRIMDSVTYFRIQLDNEIKRLHSLCDEWHLYSNQNEERLLETGAKDIIDAAIGQTKLLTSKKFMQFKGLIDRCESGATGIDQLPNDGSEASKPVFVDDLEGWWDMLRLQSQNVDKRFDILQRLKANDWIDQDAGTLSKTKSKVGPKAKLKPTAKPSSELKSFLRKAFADKRRQQATQAIIEESNQLNQTPKRCLQHRLIVVRDRKSFSPVRTVLRVSNGSVNRPSIGVKSLLKSAIMGAAEQLTREQLTPARGQPMSILKTPATKKRENSATRNVIFSAKKKVRRFQFTFDEGNVSGDETIVGCDKLDDCEEDMSLEKVSLQDGPSVSSANSKTGETCGNTSRTYSLRNRLIKLRASSEFM</sequence>
<feature type="compositionally biased region" description="Low complexity" evidence="2">
    <location>
        <begin position="166"/>
        <end position="180"/>
    </location>
</feature>
<dbReference type="GO" id="GO:0007059">
    <property type="term" value="P:chromosome segregation"/>
    <property type="evidence" value="ECO:0007669"/>
    <property type="project" value="TreeGrafter"/>
</dbReference>
<dbReference type="GO" id="GO:0005737">
    <property type="term" value="C:cytoplasm"/>
    <property type="evidence" value="ECO:0007669"/>
    <property type="project" value="TreeGrafter"/>
</dbReference>
<dbReference type="OrthoDB" id="10023951at2759"/>
<name>A0A6J1LXA3_DROHY</name>
<keyword evidence="4" id="KW-0418">Kinase</keyword>
<dbReference type="PANTHER" id="PTHR12353">
    <property type="entry name" value="DISKS LARGE-ASSOCIATED PROTEIN DAP SAP90/PSD-95-ASSOCIATED PROTEIN"/>
    <property type="match status" value="1"/>
</dbReference>
<keyword evidence="4" id="KW-0808">Transferase</keyword>
<evidence type="ECO:0000313" key="4">
    <source>
        <dbReference type="RefSeq" id="XP_023171153.2"/>
    </source>
</evidence>
<dbReference type="InterPro" id="IPR005026">
    <property type="entry name" value="SAPAP"/>
</dbReference>
<dbReference type="GO" id="GO:0031616">
    <property type="term" value="C:spindle pole centrosome"/>
    <property type="evidence" value="ECO:0007669"/>
    <property type="project" value="TreeGrafter"/>
</dbReference>
<dbReference type="Pfam" id="PF03359">
    <property type="entry name" value="GKAP"/>
    <property type="match status" value="1"/>
</dbReference>
<feature type="compositionally biased region" description="Polar residues" evidence="2">
    <location>
        <begin position="126"/>
        <end position="136"/>
    </location>
</feature>
<dbReference type="RefSeq" id="XP_023171153.2">
    <property type="nucleotide sequence ID" value="XM_023315385.2"/>
</dbReference>
<dbReference type="GO" id="GO:0051642">
    <property type="term" value="P:centrosome localization"/>
    <property type="evidence" value="ECO:0007669"/>
    <property type="project" value="TreeGrafter"/>
</dbReference>
<feature type="compositionally biased region" description="Basic and acidic residues" evidence="2">
    <location>
        <begin position="150"/>
        <end position="160"/>
    </location>
</feature>
<evidence type="ECO:0000313" key="3">
    <source>
        <dbReference type="Proteomes" id="UP000504633"/>
    </source>
</evidence>
<dbReference type="GO" id="GO:0051382">
    <property type="term" value="P:kinetochore assembly"/>
    <property type="evidence" value="ECO:0007669"/>
    <property type="project" value="TreeGrafter"/>
</dbReference>
<dbReference type="GO" id="GO:0007346">
    <property type="term" value="P:regulation of mitotic cell cycle"/>
    <property type="evidence" value="ECO:0007669"/>
    <property type="project" value="TreeGrafter"/>
</dbReference>
<reference evidence="4" key="1">
    <citation type="submission" date="2025-08" db="UniProtKB">
        <authorList>
            <consortium name="RefSeq"/>
        </authorList>
    </citation>
    <scope>IDENTIFICATION</scope>
    <source>
        <strain evidence="4">15085-1641.00</strain>
        <tissue evidence="4">Whole body</tissue>
    </source>
</reference>
<dbReference type="OMA" id="ATGKNRQ"/>
<dbReference type="PANTHER" id="PTHR12353:SF1">
    <property type="entry name" value="DISKS LARGE-ASSOCIATED PROTEIN 5"/>
    <property type="match status" value="1"/>
</dbReference>
<dbReference type="Proteomes" id="UP000504633">
    <property type="component" value="Unplaced"/>
</dbReference>
<proteinExistence type="inferred from homology"/>
<dbReference type="GO" id="GO:0023052">
    <property type="term" value="P:signaling"/>
    <property type="evidence" value="ECO:0007669"/>
    <property type="project" value="InterPro"/>
</dbReference>
<evidence type="ECO:0000256" key="1">
    <source>
        <dbReference type="ARBA" id="ARBA00008839"/>
    </source>
</evidence>